<dbReference type="GO" id="GO:0004386">
    <property type="term" value="F:helicase activity"/>
    <property type="evidence" value="ECO:0007669"/>
    <property type="project" value="UniProtKB-KW"/>
</dbReference>
<dbReference type="InterPro" id="IPR001660">
    <property type="entry name" value="SAM"/>
</dbReference>
<feature type="compositionally biased region" description="Basic and acidic residues" evidence="9">
    <location>
        <begin position="752"/>
        <end position="780"/>
    </location>
</feature>
<sequence>METTAEADDDPRAWSIDRVVYELCHAPNPQWLPSANSQYKQNRQALEPTFRQNDIDGDSFLTLEMPALKEELGIVSYGIRNVIMKAINFFRAKSRSYQQMLFQVDNIARMQSITFPSPQITHPRFSAAPQSPVYYGMGIGIGHPSLEPRHTPSPSLASGFGQQRAPPPPPPPPPADQPPPSGPELMAPRLTDKSHTSTDLAHIPATKPIQELEPSSAAAPRAEEAGSKTGNETQPSAPLPRDQQSPKASGKKRIAPTLISDLPENAPPRSNDEGYLAEDAVPIQDIFYYKRSTTIEGDETYRVPLDENRQFDVSIRVPSGQRRAVARLMRSFLHRGTEVLPSSGLRVRVPYDESLVKGPFSSQYFTLFLPGSQLPQVRSVEEYPELKALNLSKVREGRRSVSSITREAHHANVADDGTVSVRGGVVGSDLDYLLDKYPPQDLDEGLPLYGDSGDEGDYDEATWMEMEEEKAEGVEYRSRPANLTPAQVEIAIDEAVEDFKHEWWETKLAGVQKRAYRHWIEAARLKNRQPKIQYFRKSKAHCLQRMMKLRREVAGNTWRNAAEVKRQCQVLEVTVHQHEEYSYYAQVMLQDSPPEKPSKEALSKAYVPKQHDLEEGEEIIESEPEAYSEDDDHTFIDDNDIDDNSSDLGSIHHDPEAEEWNPENWKPINKADKGVPEPTVAKAGSPLGTQKSPLDDTMMPDANADDADVESDDDDDIITPNRRKTKLIMAEVAPQTPVPRRQVPLTKPKPSLAKEARSSDDSDLDRTPRLPKSKYRDRGRSTAAPIDLTVDSPYSGLERTTSGPSSDFSVHTPKLNPVQVKPHKKTPSHVSETADSGPCHTSSHDDTNLPKWDDVEGMRAAYWSDMEPADTRRALAKCVFTLAEESAVDLASLLTTLSTDEVREKCLVEGLAIVHLKGFRVTALPRKDQSSVRILVLLYVTHCTGYNALENPVNQVHRQQAYKDKDTALHPFFETLGKLLQLRFKHDAQKKGQKRKRDQEALSDIEMLDDTETEIADYISTDDLEAAVRPSSHKKRKRKVEESQEAMSQQYNDKMRIQAQEKRRKDMAKKLAMMQPDGTTDSHVIINTEEPLIELHEHIAGRVKPHQVAGLQFMWREIIEDPKHQGCILAHTMGLGKTMQVVSLLVTISLCSQSSDPKVRQLIPQHLQRNKTLVLAPASLLNNWEDELLMWTPQGTTILGAIHKCDLPRAEDNTRAIMNWSKKGGVLLMGYERFRLSITNSIKDKKKGAVAVDLEQILLEVPSMVIADEAHTLKNPKSKINEYSKRFKTISRIALTGSPLNNHLEEYHTLVDWIAPGYLGTMVQFRVKYSEPIRDGLWSDSTAHEKRLALRKLHVLKRDLDPKINRADITAIENDMPSKTEFFITIPLTPLQTDAYNIYVHHMVQTYALMGAGSSHARIWDWIAMLSWLCHHPAGFVTKLQERQRKALEGKDVRNQTSNAQDLSESSDEAPVIEEGRTPEAIKEDTDVDVTGPMRQAMEAVLQILPDINDRAALFDPTLSYRTLAVQRIVEKATEAGDKTLIFSHSIPTLNYLADMLAAMNCTFCRIDGKTKVSERQAQVKEFNEKNRFQVFLISMRAGGLGLNLQGANRVIVFDFSFNPIWEQQAIGRAYRLNQERPVFVYRFQAGGTFEDKLFNTAVFKTQLFGRVVDKKAPRPNASKKTDMQYLFPVKEVPQEDLSESLGKDPKVLDAIIHDLGFVRSIVLTETFQKEDDERLDAEEQKAAEEEYQNERLQRDDPVAWQAKETARLAQERKQQQQLQQAAFYHPTPPMPHLPNGSAFTPFPASATSGVPRSKKYSFVQPPFGREDIRKLAQPERPQPVQNTNNPSVRGSYDDTYWNPNQINRPASSHDRDGRS</sequence>
<dbReference type="Pfam" id="PF07647">
    <property type="entry name" value="SAM_2"/>
    <property type="match status" value="1"/>
</dbReference>
<dbReference type="InterPro" id="IPR038718">
    <property type="entry name" value="SNF2-like_sf"/>
</dbReference>
<dbReference type="EMBL" id="KB822705">
    <property type="protein sequence ID" value="ETI23271.1"/>
    <property type="molecule type" value="Genomic_DNA"/>
</dbReference>
<keyword evidence="3" id="KW-0547">Nucleotide-binding</keyword>
<feature type="compositionally biased region" description="Basic and acidic residues" evidence="9">
    <location>
        <begin position="842"/>
        <end position="851"/>
    </location>
</feature>
<protein>
    <submittedName>
        <fullName evidence="13">Uncharacterized protein</fullName>
    </submittedName>
</protein>
<dbReference type="InterPro" id="IPR001650">
    <property type="entry name" value="Helicase_C-like"/>
</dbReference>
<evidence type="ECO:0000256" key="3">
    <source>
        <dbReference type="ARBA" id="ARBA00022741"/>
    </source>
</evidence>
<feature type="domain" description="Helicase ATP-binding" evidence="11">
    <location>
        <begin position="1118"/>
        <end position="1317"/>
    </location>
</feature>
<dbReference type="PROSITE" id="PS50105">
    <property type="entry name" value="SAM_DOMAIN"/>
    <property type="match status" value="1"/>
</dbReference>
<dbReference type="InterPro" id="IPR014001">
    <property type="entry name" value="Helicase_ATP-bd"/>
</dbReference>
<dbReference type="GO" id="GO:0005524">
    <property type="term" value="F:ATP binding"/>
    <property type="evidence" value="ECO:0007669"/>
    <property type="project" value="UniProtKB-KW"/>
</dbReference>
<evidence type="ECO:0000256" key="1">
    <source>
        <dbReference type="ARBA" id="ARBA00004123"/>
    </source>
</evidence>
<evidence type="ECO:0000256" key="8">
    <source>
        <dbReference type="ARBA" id="ARBA00023242"/>
    </source>
</evidence>
<evidence type="ECO:0000256" key="4">
    <source>
        <dbReference type="ARBA" id="ARBA00022801"/>
    </source>
</evidence>
<feature type="compositionally biased region" description="Polar residues" evidence="9">
    <location>
        <begin position="1858"/>
        <end position="1867"/>
    </location>
</feature>
<evidence type="ECO:0000256" key="9">
    <source>
        <dbReference type="SAM" id="MobiDB-lite"/>
    </source>
</evidence>
<evidence type="ECO:0000259" key="10">
    <source>
        <dbReference type="PROSITE" id="PS50105"/>
    </source>
</evidence>
<dbReference type="RefSeq" id="XP_008727626.1">
    <property type="nucleotide sequence ID" value="XM_008729404.1"/>
</dbReference>
<dbReference type="Gene3D" id="1.10.150.50">
    <property type="entry name" value="Transcription Factor, Ets-1"/>
    <property type="match status" value="1"/>
</dbReference>
<dbReference type="PROSITE" id="PS51194">
    <property type="entry name" value="HELICASE_CTER"/>
    <property type="match status" value="1"/>
</dbReference>
<dbReference type="Gene3D" id="3.40.50.300">
    <property type="entry name" value="P-loop containing nucleotide triphosphate hydrolases"/>
    <property type="match status" value="1"/>
</dbReference>
<dbReference type="InterPro" id="IPR027417">
    <property type="entry name" value="P-loop_NTPase"/>
</dbReference>
<keyword evidence="5" id="KW-0347">Helicase</keyword>
<evidence type="ECO:0000256" key="7">
    <source>
        <dbReference type="ARBA" id="ARBA00023125"/>
    </source>
</evidence>
<feature type="region of interest" description="Disordered" evidence="9">
    <location>
        <begin position="624"/>
        <end position="851"/>
    </location>
</feature>
<keyword evidence="7" id="KW-0238">DNA-binding</keyword>
<keyword evidence="8" id="KW-0539">Nucleus</keyword>
<feature type="compositionally biased region" description="Polar residues" evidence="9">
    <location>
        <begin position="1455"/>
        <end position="1464"/>
    </location>
</feature>
<dbReference type="SMART" id="SM00490">
    <property type="entry name" value="HELICc"/>
    <property type="match status" value="1"/>
</dbReference>
<feature type="compositionally biased region" description="Polar residues" evidence="9">
    <location>
        <begin position="1840"/>
        <end position="1849"/>
    </location>
</feature>
<comment type="similarity">
    <text evidence="2">Belongs to the SNF2/RAD54 helicase family.</text>
</comment>
<dbReference type="GO" id="GO:0016887">
    <property type="term" value="F:ATP hydrolysis activity"/>
    <property type="evidence" value="ECO:0007669"/>
    <property type="project" value="InterPro"/>
</dbReference>
<dbReference type="CDD" id="cd18007">
    <property type="entry name" value="DEXHc_ATRX-like"/>
    <property type="match status" value="1"/>
</dbReference>
<keyword evidence="4" id="KW-0378">Hydrolase</keyword>
<feature type="compositionally biased region" description="Basic and acidic residues" evidence="9">
    <location>
        <begin position="1825"/>
        <end position="1834"/>
    </location>
</feature>
<evidence type="ECO:0000259" key="11">
    <source>
        <dbReference type="PROSITE" id="PS51192"/>
    </source>
</evidence>
<dbReference type="HOGENOM" id="CLU_001161_1_0_1"/>
<dbReference type="Pfam" id="PF00271">
    <property type="entry name" value="Helicase_C"/>
    <property type="match status" value="1"/>
</dbReference>
<dbReference type="Gene3D" id="3.40.50.10810">
    <property type="entry name" value="Tandem AAA-ATPase domain"/>
    <property type="match status" value="1"/>
</dbReference>
<dbReference type="SUPFAM" id="SSF52540">
    <property type="entry name" value="P-loop containing nucleoside triphosphate hydrolases"/>
    <property type="match status" value="2"/>
</dbReference>
<feature type="compositionally biased region" description="Pro residues" evidence="9">
    <location>
        <begin position="165"/>
        <end position="182"/>
    </location>
</feature>
<evidence type="ECO:0000259" key="12">
    <source>
        <dbReference type="PROSITE" id="PS51194"/>
    </source>
</evidence>
<feature type="region of interest" description="Disordered" evidence="9">
    <location>
        <begin position="1731"/>
        <end position="1758"/>
    </location>
</feature>
<dbReference type="Pfam" id="PF00176">
    <property type="entry name" value="SNF2-rel_dom"/>
    <property type="match status" value="1"/>
</dbReference>
<dbReference type="GO" id="GO:0003677">
    <property type="term" value="F:DNA binding"/>
    <property type="evidence" value="ECO:0007669"/>
    <property type="project" value="UniProtKB-KW"/>
</dbReference>
<feature type="region of interest" description="Disordered" evidence="9">
    <location>
        <begin position="144"/>
        <end position="274"/>
    </location>
</feature>
<dbReference type="InterPro" id="IPR000330">
    <property type="entry name" value="SNF2_N"/>
</dbReference>
<reference evidence="13 14" key="1">
    <citation type="submission" date="2013-03" db="EMBL/GenBank/DDBJ databases">
        <title>The Genome Sequence of Cladophialophora carrionii CBS 160.54.</title>
        <authorList>
            <consortium name="The Broad Institute Genomics Platform"/>
            <person name="Cuomo C."/>
            <person name="de Hoog S."/>
            <person name="Gorbushina A."/>
            <person name="Walker B."/>
            <person name="Young S.K."/>
            <person name="Zeng Q."/>
            <person name="Gargeya S."/>
            <person name="Fitzgerald M."/>
            <person name="Haas B."/>
            <person name="Abouelleil A."/>
            <person name="Allen A.W."/>
            <person name="Alvarado L."/>
            <person name="Arachchi H.M."/>
            <person name="Berlin A.M."/>
            <person name="Chapman S.B."/>
            <person name="Gainer-Dewar J."/>
            <person name="Goldberg J."/>
            <person name="Griggs A."/>
            <person name="Gujja S."/>
            <person name="Hansen M."/>
            <person name="Howarth C."/>
            <person name="Imamovic A."/>
            <person name="Ireland A."/>
            <person name="Larimer J."/>
            <person name="McCowan C."/>
            <person name="Murphy C."/>
            <person name="Pearson M."/>
            <person name="Poon T.W."/>
            <person name="Priest M."/>
            <person name="Roberts A."/>
            <person name="Saif S."/>
            <person name="Shea T."/>
            <person name="Sisk P."/>
            <person name="Sykes S."/>
            <person name="Wortman J."/>
            <person name="Nusbaum C."/>
            <person name="Birren B."/>
        </authorList>
    </citation>
    <scope>NUCLEOTIDE SEQUENCE [LARGE SCALE GENOMIC DNA]</scope>
    <source>
        <strain evidence="13 14">CBS 160.54</strain>
    </source>
</reference>
<dbReference type="Pfam" id="PF24580">
    <property type="entry name" value="DUF7607"/>
    <property type="match status" value="1"/>
</dbReference>
<feature type="region of interest" description="Disordered" evidence="9">
    <location>
        <begin position="1028"/>
        <end position="1050"/>
    </location>
</feature>
<feature type="compositionally biased region" description="Acidic residues" evidence="9">
    <location>
        <begin position="703"/>
        <end position="717"/>
    </location>
</feature>
<evidence type="ECO:0000256" key="2">
    <source>
        <dbReference type="ARBA" id="ARBA00007025"/>
    </source>
</evidence>
<feature type="region of interest" description="Disordered" evidence="9">
    <location>
        <begin position="1448"/>
        <end position="1482"/>
    </location>
</feature>
<dbReference type="CDD" id="cd18793">
    <property type="entry name" value="SF2_C_SNF"/>
    <property type="match status" value="1"/>
</dbReference>
<feature type="compositionally biased region" description="Acidic residues" evidence="9">
    <location>
        <begin position="624"/>
        <end position="645"/>
    </location>
</feature>
<dbReference type="GeneID" id="19983563"/>
<evidence type="ECO:0000313" key="13">
    <source>
        <dbReference type="EMBL" id="ETI23271.1"/>
    </source>
</evidence>
<feature type="region of interest" description="Disordered" evidence="9">
    <location>
        <begin position="1785"/>
        <end position="1876"/>
    </location>
</feature>
<feature type="compositionally biased region" description="Polar residues" evidence="9">
    <location>
        <begin position="798"/>
        <end position="809"/>
    </location>
</feature>
<feature type="compositionally biased region" description="Polar residues" evidence="9">
    <location>
        <begin position="228"/>
        <end position="247"/>
    </location>
</feature>
<dbReference type="VEuPathDB" id="FungiDB:G647_05070"/>
<dbReference type="PROSITE" id="PS51192">
    <property type="entry name" value="HELICASE_ATP_BIND_1"/>
    <property type="match status" value="1"/>
</dbReference>
<dbReference type="PANTHER" id="PTHR45797:SF1">
    <property type="entry name" value="HELICASE ARIP4"/>
    <property type="match status" value="1"/>
</dbReference>
<name>V9D996_9EURO</name>
<dbReference type="InterPro" id="IPR044574">
    <property type="entry name" value="ARIP4-like"/>
</dbReference>
<accession>V9D996</accession>
<evidence type="ECO:0000313" key="14">
    <source>
        <dbReference type="Proteomes" id="UP000030678"/>
    </source>
</evidence>
<evidence type="ECO:0000256" key="5">
    <source>
        <dbReference type="ARBA" id="ARBA00022806"/>
    </source>
</evidence>
<organism evidence="13 14">
    <name type="scientific">Cladophialophora carrionii CBS 160.54</name>
    <dbReference type="NCBI Taxonomy" id="1279043"/>
    <lineage>
        <taxon>Eukaryota</taxon>
        <taxon>Fungi</taxon>
        <taxon>Dikarya</taxon>
        <taxon>Ascomycota</taxon>
        <taxon>Pezizomycotina</taxon>
        <taxon>Eurotiomycetes</taxon>
        <taxon>Chaetothyriomycetidae</taxon>
        <taxon>Chaetothyriales</taxon>
        <taxon>Herpotrichiellaceae</taxon>
        <taxon>Cladophialophora</taxon>
    </lineage>
</organism>
<dbReference type="InterPro" id="IPR049730">
    <property type="entry name" value="SNF2/RAD54-like_C"/>
</dbReference>
<feature type="domain" description="SAM" evidence="10">
    <location>
        <begin position="30"/>
        <end position="93"/>
    </location>
</feature>
<dbReference type="SUPFAM" id="SSF47769">
    <property type="entry name" value="SAM/Pointed domain"/>
    <property type="match status" value="1"/>
</dbReference>
<feature type="compositionally biased region" description="Low complexity" evidence="9">
    <location>
        <begin position="211"/>
        <end position="220"/>
    </location>
</feature>
<dbReference type="SMART" id="SM00487">
    <property type="entry name" value="DEXDc"/>
    <property type="match status" value="1"/>
</dbReference>
<dbReference type="Proteomes" id="UP000030678">
    <property type="component" value="Unassembled WGS sequence"/>
</dbReference>
<feature type="domain" description="Helicase C-terminal" evidence="12">
    <location>
        <begin position="1525"/>
        <end position="1675"/>
    </location>
</feature>
<dbReference type="GO" id="GO:0005634">
    <property type="term" value="C:nucleus"/>
    <property type="evidence" value="ECO:0007669"/>
    <property type="project" value="UniProtKB-SubCell"/>
</dbReference>
<evidence type="ECO:0000256" key="6">
    <source>
        <dbReference type="ARBA" id="ARBA00022840"/>
    </source>
</evidence>
<dbReference type="OrthoDB" id="2020972at2759"/>
<dbReference type="InterPro" id="IPR013761">
    <property type="entry name" value="SAM/pointed_sf"/>
</dbReference>
<comment type="subcellular location">
    <subcellularLocation>
        <location evidence="1">Nucleus</location>
    </subcellularLocation>
</comment>
<gene>
    <name evidence="13" type="ORF">G647_05070</name>
</gene>
<keyword evidence="6" id="KW-0067">ATP-binding</keyword>
<proteinExistence type="inferred from homology"/>
<dbReference type="PANTHER" id="PTHR45797">
    <property type="entry name" value="RAD54-LIKE"/>
    <property type="match status" value="1"/>
</dbReference>
<dbReference type="InterPro" id="IPR056026">
    <property type="entry name" value="DUF7607"/>
</dbReference>